<sequence>MYYAGIKQAGKKMAKSIKLIWPFFFVPQPSAMRICLYFSAVVV</sequence>
<protein>
    <submittedName>
        <fullName evidence="2">Uncharacterized protein</fullName>
    </submittedName>
</protein>
<keyword evidence="1" id="KW-0472">Membrane</keyword>
<evidence type="ECO:0000313" key="3">
    <source>
        <dbReference type="Proteomes" id="UP000006322"/>
    </source>
</evidence>
<proteinExistence type="predicted"/>
<feature type="transmembrane region" description="Helical" evidence="1">
    <location>
        <begin position="20"/>
        <end position="40"/>
    </location>
</feature>
<evidence type="ECO:0000256" key="1">
    <source>
        <dbReference type="SAM" id="Phobius"/>
    </source>
</evidence>
<dbReference type="Proteomes" id="UP000006322">
    <property type="component" value="Unassembled WGS sequence"/>
</dbReference>
<dbReference type="EMBL" id="BAER01000073">
    <property type="protein sequence ID" value="GAC33763.1"/>
    <property type="molecule type" value="Genomic_DNA"/>
</dbReference>
<evidence type="ECO:0000313" key="2">
    <source>
        <dbReference type="EMBL" id="GAC33763.1"/>
    </source>
</evidence>
<organism evidence="2 3">
    <name type="scientific">Paraglaciecola polaris LMG 21857</name>
    <dbReference type="NCBI Taxonomy" id="1129793"/>
    <lineage>
        <taxon>Bacteria</taxon>
        <taxon>Pseudomonadati</taxon>
        <taxon>Pseudomonadota</taxon>
        <taxon>Gammaproteobacteria</taxon>
        <taxon>Alteromonadales</taxon>
        <taxon>Alteromonadaceae</taxon>
        <taxon>Paraglaciecola</taxon>
    </lineage>
</organism>
<accession>K6ZYE6</accession>
<gene>
    <name evidence="2" type="ORF">GPLA_2869</name>
</gene>
<keyword evidence="3" id="KW-1185">Reference proteome</keyword>
<reference evidence="3" key="1">
    <citation type="journal article" date="2014" name="Environ. Microbiol.">
        <title>Comparative genomics of the marine bacterial genus Glaciecola reveals the high degree of genomic diversity and genomic characteristic for cold adaptation.</title>
        <authorList>
            <person name="Qin Q.L."/>
            <person name="Xie B.B."/>
            <person name="Yu Y."/>
            <person name="Shu Y.L."/>
            <person name="Rong J.C."/>
            <person name="Zhang Y.J."/>
            <person name="Zhao D.L."/>
            <person name="Chen X.L."/>
            <person name="Zhang X.Y."/>
            <person name="Chen B."/>
            <person name="Zhou B.C."/>
            <person name="Zhang Y.Z."/>
        </authorList>
    </citation>
    <scope>NUCLEOTIDE SEQUENCE [LARGE SCALE GENOMIC DNA]</scope>
    <source>
        <strain evidence="3">LMG 21857</strain>
    </source>
</reference>
<name>K6ZYE6_9ALTE</name>
<keyword evidence="1" id="KW-1133">Transmembrane helix</keyword>
<comment type="caution">
    <text evidence="2">The sequence shown here is derived from an EMBL/GenBank/DDBJ whole genome shotgun (WGS) entry which is preliminary data.</text>
</comment>
<keyword evidence="1" id="KW-0812">Transmembrane</keyword>
<dbReference type="AlphaFoldDB" id="K6ZYE6"/>